<dbReference type="SUPFAM" id="SSF53448">
    <property type="entry name" value="Nucleotide-diphospho-sugar transferases"/>
    <property type="match status" value="1"/>
</dbReference>
<dbReference type="EMBL" id="UPXZ01000039">
    <property type="protein sequence ID" value="VBB48123.1"/>
    <property type="molecule type" value="Genomic_DNA"/>
</dbReference>
<name>A0A653AJ77_9BACT</name>
<gene>
    <name evidence="1" type="ORF">TRIP_D440141</name>
</gene>
<dbReference type="GO" id="GO:0016740">
    <property type="term" value="F:transferase activity"/>
    <property type="evidence" value="ECO:0007669"/>
    <property type="project" value="UniProtKB-KW"/>
</dbReference>
<dbReference type="AlphaFoldDB" id="A0A653AJ77"/>
<sequence>MPKQEQVIVSLTSFPAAIWYATQAVKSILESTVLPDKVVLYLTYSQFGENGIPEELQNLANSNPVFEIRNYDDDIRSYRKLVPALNDFPDAVIVTIDDDVWYNKNMLRVLLRLHEQIPDAIIAHRAKRIKTNAPYRKWKKYRWYSFVTKRIHSGFRNIQTGVGGVLYPPHSLKKEMINPELFKAIAPTTDDIWFWAAAVANGTKITPVPFGYNKPRGLKKPKELSLKTVNFKSKTDLNRTALESILEKFPLIKQRLLSND</sequence>
<organism evidence="1">
    <name type="scientific">uncultured Paludibacter sp</name>
    <dbReference type="NCBI Taxonomy" id="497635"/>
    <lineage>
        <taxon>Bacteria</taxon>
        <taxon>Pseudomonadati</taxon>
        <taxon>Bacteroidota</taxon>
        <taxon>Bacteroidia</taxon>
        <taxon>Bacteroidales</taxon>
        <taxon>Paludibacteraceae</taxon>
        <taxon>Paludibacter</taxon>
        <taxon>environmental samples</taxon>
    </lineage>
</organism>
<reference evidence="1" key="1">
    <citation type="submission" date="2018-07" db="EMBL/GenBank/DDBJ databases">
        <authorList>
            <consortium name="Genoscope - CEA"/>
            <person name="William W."/>
        </authorList>
    </citation>
    <scope>NUCLEOTIDE SEQUENCE</scope>
    <source>
        <strain evidence="1">IK1</strain>
    </source>
</reference>
<proteinExistence type="predicted"/>
<evidence type="ECO:0000313" key="1">
    <source>
        <dbReference type="EMBL" id="VBB48123.1"/>
    </source>
</evidence>
<dbReference type="InterPro" id="IPR029044">
    <property type="entry name" value="Nucleotide-diphossugar_trans"/>
</dbReference>
<keyword evidence="1" id="KW-0808">Transferase</keyword>
<accession>A0A653AJ77</accession>
<protein>
    <submittedName>
        <fullName evidence="1">Glycosyltransferase</fullName>
    </submittedName>
</protein>